<organism evidence="1">
    <name type="scientific">Brassica cretica</name>
    <name type="common">Mustard</name>
    <dbReference type="NCBI Taxonomy" id="69181"/>
    <lineage>
        <taxon>Eukaryota</taxon>
        <taxon>Viridiplantae</taxon>
        <taxon>Streptophyta</taxon>
        <taxon>Embryophyta</taxon>
        <taxon>Tracheophyta</taxon>
        <taxon>Spermatophyta</taxon>
        <taxon>Magnoliopsida</taxon>
        <taxon>eudicotyledons</taxon>
        <taxon>Gunneridae</taxon>
        <taxon>Pentapetalae</taxon>
        <taxon>rosids</taxon>
        <taxon>malvids</taxon>
        <taxon>Brassicales</taxon>
        <taxon>Brassicaceae</taxon>
        <taxon>Brassiceae</taxon>
        <taxon>Brassica</taxon>
    </lineage>
</organism>
<accession>A0A8S9K225</accession>
<dbReference type="EMBL" id="QGKY02000190">
    <property type="protein sequence ID" value="KAF2587888.1"/>
    <property type="molecule type" value="Genomic_DNA"/>
</dbReference>
<sequence>MGHQTSLSVVLRCTCALYERIHSLIGDVWWPGEWTIIFDPTQTRVVLLILMTLTWESQSGVGEELPDGGDLTVGGSIHCRAGSNPSCKTLFFSFLKMRCCPRDACAVPVATIGLSSGHDFSCHFSRILWLRISSGRLL</sequence>
<proteinExistence type="predicted"/>
<dbReference type="AlphaFoldDB" id="A0A8S9K225"/>
<gene>
    <name evidence="2" type="ORF">F2Q68_00039205</name>
    <name evidence="1" type="ORF">F2Q70_00038569</name>
</gene>
<dbReference type="EMBL" id="QGKW02000007">
    <property type="protein sequence ID" value="KAF2619198.1"/>
    <property type="molecule type" value="Genomic_DNA"/>
</dbReference>
<dbReference type="Proteomes" id="UP000712281">
    <property type="component" value="Unassembled WGS sequence"/>
</dbReference>
<protein>
    <submittedName>
        <fullName evidence="1">Uncharacterized protein</fullName>
    </submittedName>
</protein>
<evidence type="ECO:0000313" key="2">
    <source>
        <dbReference type="EMBL" id="KAF2619198.1"/>
    </source>
</evidence>
<comment type="caution">
    <text evidence="1">The sequence shown here is derived from an EMBL/GenBank/DDBJ whole genome shotgun (WGS) entry which is preliminary data.</text>
</comment>
<evidence type="ECO:0000313" key="1">
    <source>
        <dbReference type="EMBL" id="KAF2587888.1"/>
    </source>
</evidence>
<reference evidence="1" key="1">
    <citation type="submission" date="2019-12" db="EMBL/GenBank/DDBJ databases">
        <title>Genome sequencing and annotation of Brassica cretica.</title>
        <authorList>
            <person name="Studholme D.J."/>
            <person name="Sarris P.F."/>
        </authorList>
    </citation>
    <scope>NUCLEOTIDE SEQUENCE</scope>
    <source>
        <strain evidence="2">PFS-001/15</strain>
        <strain evidence="1">PFS-102/07</strain>
        <tissue evidence="1">Leaf</tissue>
    </source>
</reference>
<name>A0A8S9K225_BRACR</name>